<feature type="compositionally biased region" description="Polar residues" evidence="1">
    <location>
        <begin position="165"/>
        <end position="174"/>
    </location>
</feature>
<evidence type="ECO:0000256" key="1">
    <source>
        <dbReference type="SAM" id="MobiDB-lite"/>
    </source>
</evidence>
<protein>
    <submittedName>
        <fullName evidence="2">Uncharacterized protein</fullName>
    </submittedName>
</protein>
<evidence type="ECO:0000313" key="2">
    <source>
        <dbReference type="EMBL" id="SFK27461.1"/>
    </source>
</evidence>
<name>A0A1I3Y862_9PSEU</name>
<dbReference type="OrthoDB" id="4227985at2"/>
<dbReference type="AlphaFoldDB" id="A0A1I3Y862"/>
<proteinExistence type="predicted"/>
<organism evidence="2 3">
    <name type="scientific">Amycolatopsis sacchari</name>
    <dbReference type="NCBI Taxonomy" id="115433"/>
    <lineage>
        <taxon>Bacteria</taxon>
        <taxon>Bacillati</taxon>
        <taxon>Actinomycetota</taxon>
        <taxon>Actinomycetes</taxon>
        <taxon>Pseudonocardiales</taxon>
        <taxon>Pseudonocardiaceae</taxon>
        <taxon>Amycolatopsis</taxon>
    </lineage>
</organism>
<gene>
    <name evidence="2" type="ORF">SAMN05421835_11721</name>
</gene>
<accession>A0A1I3Y862</accession>
<keyword evidence="3" id="KW-1185">Reference proteome</keyword>
<evidence type="ECO:0000313" key="3">
    <source>
        <dbReference type="Proteomes" id="UP000199025"/>
    </source>
</evidence>
<dbReference type="STRING" id="115433.SAMN05421835_11721"/>
<feature type="region of interest" description="Disordered" evidence="1">
    <location>
        <begin position="140"/>
        <end position="174"/>
    </location>
</feature>
<reference evidence="2 3" key="1">
    <citation type="submission" date="2016-10" db="EMBL/GenBank/DDBJ databases">
        <authorList>
            <person name="de Groot N.N."/>
        </authorList>
    </citation>
    <scope>NUCLEOTIDE SEQUENCE [LARGE SCALE GENOMIC DNA]</scope>
    <source>
        <strain evidence="2 3">DSM 44468</strain>
    </source>
</reference>
<dbReference type="Proteomes" id="UP000199025">
    <property type="component" value="Unassembled WGS sequence"/>
</dbReference>
<dbReference type="RefSeq" id="WP_091512099.1">
    <property type="nucleotide sequence ID" value="NZ_CBDQZW010000036.1"/>
</dbReference>
<dbReference type="EMBL" id="FORP01000017">
    <property type="protein sequence ID" value="SFK27461.1"/>
    <property type="molecule type" value="Genomic_DNA"/>
</dbReference>
<sequence length="174" mass="18710">MALATKDASTAQVVGLRTKIFRTIDSEVSWILNAGGGGCGGIDIRLFEAHLDEGGRVVDKGVQSVQEEPVAPPKKQPLGTGFTVSGTDQAQIVVRALSCRHSYAWELEIEYIVSGQHYTYSVGTPEEPLISLGHRNPKTKLYVDDDSFDQQPPRSAPVVGAELQGESQCRPGSS</sequence>